<evidence type="ECO:0000256" key="5">
    <source>
        <dbReference type="ARBA" id="ARBA00022723"/>
    </source>
</evidence>
<dbReference type="EMBL" id="QGNW01000235">
    <property type="protein sequence ID" value="RVW82846.1"/>
    <property type="molecule type" value="Genomic_DNA"/>
</dbReference>
<feature type="domain" description="Integrase catalytic" evidence="15">
    <location>
        <begin position="519"/>
        <end position="637"/>
    </location>
</feature>
<evidence type="ECO:0000256" key="12">
    <source>
        <dbReference type="PROSITE-ProRule" id="PRU00047"/>
    </source>
</evidence>
<evidence type="ECO:0000259" key="14">
    <source>
        <dbReference type="PROSITE" id="PS50158"/>
    </source>
</evidence>
<dbReference type="PANTHER" id="PTHR42648">
    <property type="entry name" value="TRANSPOSASE, PUTATIVE-RELATED"/>
    <property type="match status" value="1"/>
</dbReference>
<dbReference type="InterPro" id="IPR039537">
    <property type="entry name" value="Retrotran_Ty1/copia-like"/>
</dbReference>
<dbReference type="InterPro" id="IPR025724">
    <property type="entry name" value="GAG-pre-integrase_dom"/>
</dbReference>
<dbReference type="GO" id="GO:0008270">
    <property type="term" value="F:zinc ion binding"/>
    <property type="evidence" value="ECO:0007669"/>
    <property type="project" value="UniProtKB-KW"/>
</dbReference>
<dbReference type="PROSITE" id="PS50030">
    <property type="entry name" value="UBA"/>
    <property type="match status" value="1"/>
</dbReference>
<evidence type="ECO:0000256" key="7">
    <source>
        <dbReference type="ARBA" id="ARBA00022771"/>
    </source>
</evidence>
<gene>
    <name evidence="16" type="primary">POLX_1053</name>
    <name evidence="16" type="ORF">CK203_051143</name>
</gene>
<dbReference type="Pfam" id="PF25597">
    <property type="entry name" value="SH3_retrovirus"/>
    <property type="match status" value="2"/>
</dbReference>
<proteinExistence type="inferred from homology"/>
<dbReference type="GO" id="GO:0015074">
    <property type="term" value="P:DNA integration"/>
    <property type="evidence" value="ECO:0007669"/>
    <property type="project" value="InterPro"/>
</dbReference>
<dbReference type="Pfam" id="PF07727">
    <property type="entry name" value="RVT_2"/>
    <property type="match status" value="1"/>
</dbReference>
<keyword evidence="8" id="KW-0833">Ubl conjugation pathway</keyword>
<dbReference type="InterPro" id="IPR001878">
    <property type="entry name" value="Znf_CCHC"/>
</dbReference>
<dbReference type="GO" id="GO:0004843">
    <property type="term" value="F:cysteine-type deubiquitinase activity"/>
    <property type="evidence" value="ECO:0007669"/>
    <property type="project" value="UniProtKB-EC"/>
</dbReference>
<keyword evidence="10" id="KW-0788">Thiol protease</keyword>
<dbReference type="InterPro" id="IPR013103">
    <property type="entry name" value="RVT_2"/>
</dbReference>
<dbReference type="GO" id="GO:0006508">
    <property type="term" value="P:proteolysis"/>
    <property type="evidence" value="ECO:0007669"/>
    <property type="project" value="UniProtKB-KW"/>
</dbReference>
<dbReference type="Proteomes" id="UP000288805">
    <property type="component" value="Unassembled WGS sequence"/>
</dbReference>
<dbReference type="SMART" id="SM00165">
    <property type="entry name" value="UBA"/>
    <property type="match status" value="1"/>
</dbReference>
<evidence type="ECO:0000259" key="15">
    <source>
        <dbReference type="PROSITE" id="PS50994"/>
    </source>
</evidence>
<organism evidence="16 17">
    <name type="scientific">Vitis vinifera</name>
    <name type="common">Grape</name>
    <dbReference type="NCBI Taxonomy" id="29760"/>
    <lineage>
        <taxon>Eukaryota</taxon>
        <taxon>Viridiplantae</taxon>
        <taxon>Streptophyta</taxon>
        <taxon>Embryophyta</taxon>
        <taxon>Tracheophyta</taxon>
        <taxon>Spermatophyta</taxon>
        <taxon>Magnoliopsida</taxon>
        <taxon>eudicotyledons</taxon>
        <taxon>Gunneridae</taxon>
        <taxon>Pentapetalae</taxon>
        <taxon>rosids</taxon>
        <taxon>Vitales</taxon>
        <taxon>Vitaceae</taxon>
        <taxon>Viteae</taxon>
        <taxon>Vitis</taxon>
    </lineage>
</organism>
<dbReference type="InterPro" id="IPR009060">
    <property type="entry name" value="UBA-like_sf"/>
</dbReference>
<dbReference type="Pfam" id="PF00665">
    <property type="entry name" value="rve"/>
    <property type="match status" value="1"/>
</dbReference>
<evidence type="ECO:0000256" key="2">
    <source>
        <dbReference type="ARBA" id="ARBA00009085"/>
    </source>
</evidence>
<dbReference type="PROSITE" id="PS50158">
    <property type="entry name" value="ZF_CCHC"/>
    <property type="match status" value="1"/>
</dbReference>
<dbReference type="SUPFAM" id="SSF46934">
    <property type="entry name" value="UBA-like"/>
    <property type="match status" value="1"/>
</dbReference>
<dbReference type="GO" id="GO:0003676">
    <property type="term" value="F:nucleic acid binding"/>
    <property type="evidence" value="ECO:0007669"/>
    <property type="project" value="InterPro"/>
</dbReference>
<dbReference type="EC" id="3.4.19.12" evidence="3"/>
<dbReference type="PROSITE" id="PS50994">
    <property type="entry name" value="INTEGRASE"/>
    <property type="match status" value="2"/>
</dbReference>
<evidence type="ECO:0000256" key="9">
    <source>
        <dbReference type="ARBA" id="ARBA00022801"/>
    </source>
</evidence>
<dbReference type="SUPFAM" id="SSF53098">
    <property type="entry name" value="Ribonuclease H-like"/>
    <property type="match status" value="2"/>
</dbReference>
<evidence type="ECO:0000256" key="10">
    <source>
        <dbReference type="ARBA" id="ARBA00022807"/>
    </source>
</evidence>
<dbReference type="Pfam" id="PF13976">
    <property type="entry name" value="gag_pre-integrs"/>
    <property type="match status" value="2"/>
</dbReference>
<name>A0A438HEF2_VITVI</name>
<comment type="catalytic activity">
    <reaction evidence="1">
        <text>Thiol-dependent hydrolysis of ester, thioester, amide, peptide and isopeptide bonds formed by the C-terminal Gly of ubiquitin (a 76-residue protein attached to proteins as an intracellular targeting signal).</text>
        <dbReference type="EC" id="3.4.19.12"/>
    </reaction>
</comment>
<keyword evidence="4" id="KW-0645">Protease</keyword>
<dbReference type="InterPro" id="IPR001584">
    <property type="entry name" value="Integrase_cat-core"/>
</dbReference>
<sequence>MLSGSLTKVHKPCYVILTACHNPRYAALRWCVRTPILLAFRICLWQRTSKLWFFMFLSFPLLCHGFQRTLLNLGLLCWTRVFAYGSSSLELGNLGWQGVVDEGKVESEKLLANEEIVAQLVSMGFNHLHCQKAAINTSNAGVEEAMNWLLSHMDDPGYGICLTGDWQGGDIENVSDNDNYNDHSNIQENSSHDELCDQGVLNSAYVVLQYKDQTMLGWIVSFLSPSIVYTIYGLETSRLAWQGLNSSFAVPSTSQISLIKRKFQSFQQGSMSCQSFLDEVKSLSDELSAVGKPIEDFDLILSVLNGLNSFFHSFVTTYMLLPLPHLPSSSSPPVSHDSRSQSPCQICKRENHQALDCYNRMNYAFQERHPPTELAAMVTEANTTYLNHHQWYVDSGANIHVTFDTANLTISQPYEGTDTVGDLKTGDTLMTGPSNRGLYPINLQQLSSSKFHAFSMVVGVKASTATWHCRLGHPSSSTLHNVLHNYSLPISDFFNKESICVSFQLGKSKQSPFSTSSRESTAPLELIHFDVWSTSTLSLSGCLYYVIFIDDFTRFCWLYPISNKSDVYATFVKFEILVEKQFSYPIKQLQSDNGGEYCSTIFKQFLSDNGIFYRISCPYTSQQNGLTERKNRHIVEMELILLAQSGLPKKFWGFHCYDPSSRCVYISRNVIFDESVFPARVQSPLMDSSTNIPSTVMQPANFSNIKCDIPEVKCDNYKHDNVKALMKAIDEQFVTLDKALASTLIMKFSSLRLTNVSGVQEHIMQMRDIAAQLKTLEAKKKGKGKISPQGGIKKVNRCFFCKKKGHMKKGCTKFQKWLEKKGYAKLKEAMPSEQCIYSGNKMRSHVEAVGTCNLVLNSSTLWHQRLGHISIQRIKRLVNDGVLSTLDFIDFHTCVDCIKGKQTNKSKKGAKRSTGILEIIHSDICCPDMDAYGPKYFISFINDYSRYMYIYLLHNKNEPLGAFKVFKAEVEKQCGKQIKIVRTNRGGEYYGRYTEDGQAPGPFAKFLQEHGIVAQYTMPGSLYQNGVAERRNRTLMDMVRSMRSNSKLPESLWIEALKTIVYILNRVPTKVVPKTPFELWKGWKPSLRHICVWGCPSEVRVYNPQEKKLNPRTISAYFIGYAERSKGYRFYCPSHSTRIVESRNAKGLFGDRQPIIEAPQIANDNLVDQVVQDSPEIVEQPIEQRDPQENVDSILRRSTRVRKPAILSDYVVYLQELDYDIGAENDPEMFSQAISCKESNLWYDAMKDEMNSMASNGVWNLVELPDGAKAIGCKWAFKTKKDSLGNIERYKAKLVAKGFTQNEGIDYNETFSPVSKKDSLRVIMTLVAHFDLELQQMDVKNGISQWKSRGRGLHETTRRIFL</sequence>
<evidence type="ECO:0000256" key="3">
    <source>
        <dbReference type="ARBA" id="ARBA00012759"/>
    </source>
</evidence>
<evidence type="ECO:0000256" key="11">
    <source>
        <dbReference type="ARBA" id="ARBA00022833"/>
    </source>
</evidence>
<evidence type="ECO:0000313" key="17">
    <source>
        <dbReference type="Proteomes" id="UP000288805"/>
    </source>
</evidence>
<reference evidence="16 17" key="1">
    <citation type="journal article" date="2018" name="PLoS Genet.">
        <title>Population sequencing reveals clonal diversity and ancestral inbreeding in the grapevine cultivar Chardonnay.</title>
        <authorList>
            <person name="Roach M.J."/>
            <person name="Johnson D.L."/>
            <person name="Bohlmann J."/>
            <person name="van Vuuren H.J."/>
            <person name="Jones S.J."/>
            <person name="Pretorius I.S."/>
            <person name="Schmidt S.A."/>
            <person name="Borneman A.R."/>
        </authorList>
    </citation>
    <scope>NUCLEOTIDE SEQUENCE [LARGE SCALE GENOMIC DNA]</scope>
    <source>
        <strain evidence="17">cv. Chardonnay</strain>
        <tissue evidence="16">Leaf</tissue>
    </source>
</reference>
<dbReference type="PANTHER" id="PTHR42648:SF28">
    <property type="entry name" value="TRANSPOSON-ENCODED PROTEIN WITH RIBONUCLEASE H-LIKE AND RETROVIRUS ZINC FINGER-LIKE DOMAINS"/>
    <property type="match status" value="1"/>
</dbReference>
<protein>
    <recommendedName>
        <fullName evidence="3">ubiquitinyl hydrolase 1</fullName>
        <ecNumber evidence="3">3.4.19.12</ecNumber>
    </recommendedName>
</protein>
<dbReference type="InterPro" id="IPR012337">
    <property type="entry name" value="RNaseH-like_sf"/>
</dbReference>
<dbReference type="SMART" id="SM00343">
    <property type="entry name" value="ZnF_C2HC"/>
    <property type="match status" value="2"/>
</dbReference>
<dbReference type="InterPro" id="IPR015940">
    <property type="entry name" value="UBA"/>
</dbReference>
<evidence type="ECO:0000313" key="16">
    <source>
        <dbReference type="EMBL" id="RVW82846.1"/>
    </source>
</evidence>
<dbReference type="CDD" id="cd14295">
    <property type="entry name" value="UBA1_atUBP14"/>
    <property type="match status" value="1"/>
</dbReference>
<keyword evidence="6" id="KW-0677">Repeat</keyword>
<dbReference type="Pfam" id="PF22562">
    <property type="entry name" value="UBA_7"/>
    <property type="match status" value="1"/>
</dbReference>
<comment type="caution">
    <text evidence="16">The sequence shown here is derived from an EMBL/GenBank/DDBJ whole genome shotgun (WGS) entry which is preliminary data.</text>
</comment>
<dbReference type="Gene3D" id="3.30.420.10">
    <property type="entry name" value="Ribonuclease H-like superfamily/Ribonuclease H"/>
    <property type="match status" value="2"/>
</dbReference>
<evidence type="ECO:0000259" key="13">
    <source>
        <dbReference type="PROSITE" id="PS50030"/>
    </source>
</evidence>
<comment type="similarity">
    <text evidence="2">Belongs to the peptidase C19 family.</text>
</comment>
<dbReference type="InterPro" id="IPR057670">
    <property type="entry name" value="SH3_retrovirus"/>
</dbReference>
<feature type="domain" description="Integrase catalytic" evidence="15">
    <location>
        <begin position="911"/>
        <end position="1084"/>
    </location>
</feature>
<evidence type="ECO:0000256" key="1">
    <source>
        <dbReference type="ARBA" id="ARBA00000707"/>
    </source>
</evidence>
<dbReference type="Gene3D" id="1.10.8.10">
    <property type="entry name" value="DNA helicase RuvA subunit, C-terminal domain"/>
    <property type="match status" value="1"/>
</dbReference>
<dbReference type="Pfam" id="PF14223">
    <property type="entry name" value="Retrotran_gag_2"/>
    <property type="match status" value="1"/>
</dbReference>
<feature type="domain" description="CCHC-type" evidence="14">
    <location>
        <begin position="797"/>
        <end position="813"/>
    </location>
</feature>
<dbReference type="FunFam" id="1.10.8.10:FF:000103">
    <property type="entry name" value="Ubiquitin carboxyl-terminal hydrolase"/>
    <property type="match status" value="1"/>
</dbReference>
<evidence type="ECO:0000256" key="8">
    <source>
        <dbReference type="ARBA" id="ARBA00022786"/>
    </source>
</evidence>
<accession>A0A438HEF2</accession>
<dbReference type="InterPro" id="IPR036397">
    <property type="entry name" value="RNaseH_sf"/>
</dbReference>
<evidence type="ECO:0000256" key="6">
    <source>
        <dbReference type="ARBA" id="ARBA00022737"/>
    </source>
</evidence>
<keyword evidence="5" id="KW-0479">Metal-binding</keyword>
<keyword evidence="9" id="KW-0378">Hydrolase</keyword>
<evidence type="ECO:0000256" key="4">
    <source>
        <dbReference type="ARBA" id="ARBA00022670"/>
    </source>
</evidence>
<keyword evidence="7 12" id="KW-0863">Zinc-finger</keyword>
<feature type="domain" description="UBA" evidence="13">
    <location>
        <begin position="111"/>
        <end position="152"/>
    </location>
</feature>
<keyword evidence="11" id="KW-0862">Zinc</keyword>